<feature type="region of interest" description="Disordered" evidence="1">
    <location>
        <begin position="1"/>
        <end position="60"/>
    </location>
</feature>
<keyword evidence="4" id="KW-1185">Reference proteome</keyword>
<dbReference type="EMBL" id="VAVZ01000053">
    <property type="protein sequence ID" value="TLP93006.1"/>
    <property type="molecule type" value="Genomic_DNA"/>
</dbReference>
<evidence type="ECO:0000256" key="2">
    <source>
        <dbReference type="SAM" id="Phobius"/>
    </source>
</evidence>
<keyword evidence="2" id="KW-0812">Transmembrane</keyword>
<dbReference type="RefSeq" id="WP_138254175.1">
    <property type="nucleotide sequence ID" value="NZ_VAVZ01000053.1"/>
</dbReference>
<dbReference type="Proteomes" id="UP000310458">
    <property type="component" value="Unassembled WGS sequence"/>
</dbReference>
<protein>
    <submittedName>
        <fullName evidence="3">Uncharacterized protein</fullName>
    </submittedName>
</protein>
<gene>
    <name evidence="3" type="ORF">FEF26_14075</name>
</gene>
<name>A0A5R9B9S8_9MICC</name>
<keyword evidence="2" id="KW-1133">Transmembrane helix</keyword>
<evidence type="ECO:0000313" key="4">
    <source>
        <dbReference type="Proteomes" id="UP000310458"/>
    </source>
</evidence>
<feature type="compositionally biased region" description="Basic and acidic residues" evidence="1">
    <location>
        <begin position="34"/>
        <end position="43"/>
    </location>
</feature>
<comment type="caution">
    <text evidence="3">The sequence shown here is derived from an EMBL/GenBank/DDBJ whole genome shotgun (WGS) entry which is preliminary data.</text>
</comment>
<proteinExistence type="predicted"/>
<evidence type="ECO:0000313" key="3">
    <source>
        <dbReference type="EMBL" id="TLP93006.1"/>
    </source>
</evidence>
<feature type="transmembrane region" description="Helical" evidence="2">
    <location>
        <begin position="138"/>
        <end position="165"/>
    </location>
</feature>
<keyword evidence="2" id="KW-0472">Membrane</keyword>
<evidence type="ECO:0000256" key="1">
    <source>
        <dbReference type="SAM" id="MobiDB-lite"/>
    </source>
</evidence>
<reference evidence="3 4" key="1">
    <citation type="submission" date="2019-05" db="EMBL/GenBank/DDBJ databases">
        <title>Nesterenkonia sp. GY074 isolated from the Southern Atlantic Ocean.</title>
        <authorList>
            <person name="Zhang G."/>
        </authorList>
    </citation>
    <scope>NUCLEOTIDE SEQUENCE [LARGE SCALE GENOMIC DNA]</scope>
    <source>
        <strain evidence="3 4">GY074</strain>
    </source>
</reference>
<sequence length="191" mass="18980">MSLTAASEETGGRKGPQKASSQTEDIMADMASEYGRDGKDQAKKLAGGNSTGIDKALDSDPASKGINLAQRAASAKAGDMAQGIGGQTGKTVAEDTTKIAAETAKGATKGAAAGGVGAVPGAITGAAKGAAQTKTGRITAVVILVPVIGYFAFISLLPLLFLLVLSSGGEQAEESGVISDVSDFIFGEDED</sequence>
<organism evidence="3 4">
    <name type="scientific">Nesterenkonia salmonea</name>
    <dbReference type="NCBI Taxonomy" id="1804987"/>
    <lineage>
        <taxon>Bacteria</taxon>
        <taxon>Bacillati</taxon>
        <taxon>Actinomycetota</taxon>
        <taxon>Actinomycetes</taxon>
        <taxon>Micrococcales</taxon>
        <taxon>Micrococcaceae</taxon>
        <taxon>Nesterenkonia</taxon>
    </lineage>
</organism>
<dbReference type="AlphaFoldDB" id="A0A5R9B9S8"/>
<accession>A0A5R9B9S8</accession>